<dbReference type="RefSeq" id="WP_290139078.1">
    <property type="nucleotide sequence ID" value="NZ_CP101620.1"/>
</dbReference>
<dbReference type="EMBL" id="CP101620">
    <property type="protein sequence ID" value="UTY38635.1"/>
    <property type="molecule type" value="Genomic_DNA"/>
</dbReference>
<dbReference type="Proteomes" id="UP001060112">
    <property type="component" value="Chromosome"/>
</dbReference>
<accession>A0ABY5I116</accession>
<keyword evidence="3" id="KW-1185">Reference proteome</keyword>
<dbReference type="Gene3D" id="3.40.50.2300">
    <property type="match status" value="1"/>
</dbReference>
<feature type="domain" description="HTH LytTR-type" evidence="1">
    <location>
        <begin position="131"/>
        <end position="230"/>
    </location>
</feature>
<dbReference type="PANTHER" id="PTHR37299:SF4">
    <property type="entry name" value="TRANSCRIPTIONAL REGULATOR"/>
    <property type="match status" value="1"/>
</dbReference>
<dbReference type="PANTHER" id="PTHR37299">
    <property type="entry name" value="TRANSCRIPTIONAL REGULATOR-RELATED"/>
    <property type="match status" value="1"/>
</dbReference>
<dbReference type="GO" id="GO:0003677">
    <property type="term" value="F:DNA binding"/>
    <property type="evidence" value="ECO:0007669"/>
    <property type="project" value="UniProtKB-KW"/>
</dbReference>
<organism evidence="2 3">
    <name type="scientific">Allocoprobacillus halotolerans</name>
    <dbReference type="NCBI Taxonomy" id="2944914"/>
    <lineage>
        <taxon>Bacteria</taxon>
        <taxon>Bacillati</taxon>
        <taxon>Bacillota</taxon>
        <taxon>Erysipelotrichia</taxon>
        <taxon>Erysipelotrichales</taxon>
        <taxon>Erysipelotrichaceae</taxon>
        <taxon>Allocoprobacillus</taxon>
    </lineage>
</organism>
<dbReference type="Pfam" id="PF04397">
    <property type="entry name" value="LytTR"/>
    <property type="match status" value="1"/>
</dbReference>
<dbReference type="PROSITE" id="PS50930">
    <property type="entry name" value="HTH_LYTTR"/>
    <property type="match status" value="1"/>
</dbReference>
<keyword evidence="2" id="KW-0238">DNA-binding</keyword>
<gene>
    <name evidence="2" type="ORF">NMU03_13575</name>
</gene>
<dbReference type="SMART" id="SM00850">
    <property type="entry name" value="LytTR"/>
    <property type="match status" value="1"/>
</dbReference>
<dbReference type="InterPro" id="IPR007492">
    <property type="entry name" value="LytTR_DNA-bd_dom"/>
</dbReference>
<dbReference type="SUPFAM" id="SSF52172">
    <property type="entry name" value="CheY-like"/>
    <property type="match status" value="1"/>
</dbReference>
<evidence type="ECO:0000313" key="3">
    <source>
        <dbReference type="Proteomes" id="UP001060112"/>
    </source>
</evidence>
<evidence type="ECO:0000259" key="1">
    <source>
        <dbReference type="PROSITE" id="PS50930"/>
    </source>
</evidence>
<dbReference type="InterPro" id="IPR011006">
    <property type="entry name" value="CheY-like_superfamily"/>
</dbReference>
<sequence>MLRLAVFDDQEEHLNYIVEVLSNALDNTNLTFEIKTMIQCDSLYALLDLETIPFDFLFIDICTQEGTTLDFTRTMYQKYPDIQIVYITNYDNYYKDIFYSSVFYYVEKKDLSLKIDQIIEKILDYYASKKFMIHTKNKDIYFQQSQIMYLERKLRMTYIEDCYGEIYTCNEKLSDLALRLNHRFIRVHESYIVNSDYIAVMKRTSIELTNGKEIPVSRKYHNLLKERLFL</sequence>
<reference evidence="2" key="1">
    <citation type="submission" date="2022-07" db="EMBL/GenBank/DDBJ databases">
        <title>Faecal culturing of patients with breast cancer.</title>
        <authorList>
            <person name="Teng N.M.Y."/>
            <person name="Kiu R."/>
            <person name="Evans R."/>
            <person name="Baker D.J."/>
            <person name="Zenner C."/>
            <person name="Robinson S.D."/>
            <person name="Hall L.J."/>
        </authorList>
    </citation>
    <scope>NUCLEOTIDE SEQUENCE</scope>
    <source>
        <strain evidence="2">LH1062</strain>
    </source>
</reference>
<evidence type="ECO:0000313" key="2">
    <source>
        <dbReference type="EMBL" id="UTY38635.1"/>
    </source>
</evidence>
<name>A0ABY5I116_9FIRM</name>
<protein>
    <submittedName>
        <fullName evidence="2">LytTR family DNA-binding domain-containing protein</fullName>
    </submittedName>
</protein>
<dbReference type="InterPro" id="IPR046947">
    <property type="entry name" value="LytR-like"/>
</dbReference>
<dbReference type="Gene3D" id="2.40.50.1020">
    <property type="entry name" value="LytTr DNA-binding domain"/>
    <property type="match status" value="1"/>
</dbReference>
<proteinExistence type="predicted"/>